<organism evidence="5 6">
    <name type="scientific">Rhizopus microsporus</name>
    <dbReference type="NCBI Taxonomy" id="58291"/>
    <lineage>
        <taxon>Eukaryota</taxon>
        <taxon>Fungi</taxon>
        <taxon>Fungi incertae sedis</taxon>
        <taxon>Mucoromycota</taxon>
        <taxon>Mucoromycotina</taxon>
        <taxon>Mucoromycetes</taxon>
        <taxon>Mucorales</taxon>
        <taxon>Mucorineae</taxon>
        <taxon>Rhizopodaceae</taxon>
        <taxon>Rhizopus</taxon>
    </lineage>
</organism>
<feature type="region of interest" description="Disordered" evidence="3">
    <location>
        <begin position="27"/>
        <end position="99"/>
    </location>
</feature>
<dbReference type="GO" id="GO:0006397">
    <property type="term" value="P:mRNA processing"/>
    <property type="evidence" value="ECO:0007669"/>
    <property type="project" value="UniProtKB-KW"/>
</dbReference>
<keyword evidence="2" id="KW-0694">RNA-binding</keyword>
<dbReference type="Proteomes" id="UP000242381">
    <property type="component" value="Unassembled WGS sequence"/>
</dbReference>
<proteinExistence type="inferred from homology"/>
<sequence length="181" mass="21437">MAEEELDIYGDYDFGLGDDLEEIVHDVPVKKRSRPEEEEEELMDEKTTKSLKINEDQKQGYQKIQTTLQAYQSHKQQQQQQQQHNQQHHQQQQHQHQIPTSLTQLRGISNQPTSSIYLGELHWYTTDKDVQEPLKKANLIEHLKEMTFFEYKMNGKSKGIVFLEFDNEEYASHAKDVFEKT</sequence>
<feature type="compositionally biased region" description="Basic and acidic residues" evidence="3">
    <location>
        <begin position="44"/>
        <end position="58"/>
    </location>
</feature>
<feature type="compositionally biased region" description="Low complexity" evidence="3">
    <location>
        <begin position="72"/>
        <end position="97"/>
    </location>
</feature>
<gene>
    <name evidence="5" type="ORF">BCV71DRAFT_244103</name>
</gene>
<accession>A0A1X0RZ98</accession>
<dbReference type="InterPro" id="IPR035979">
    <property type="entry name" value="RBD_domain_sf"/>
</dbReference>
<evidence type="ECO:0000256" key="1">
    <source>
        <dbReference type="ARBA" id="ARBA00006265"/>
    </source>
</evidence>
<dbReference type="GO" id="GO:0005634">
    <property type="term" value="C:nucleus"/>
    <property type="evidence" value="ECO:0007669"/>
    <property type="project" value="UniProtKB-SubCell"/>
</dbReference>
<dbReference type="OMA" id="EMTFFEY"/>
<feature type="domain" description="RRM" evidence="4">
    <location>
        <begin position="114"/>
        <end position="181"/>
    </location>
</feature>
<evidence type="ECO:0000313" key="5">
    <source>
        <dbReference type="EMBL" id="ORE17350.1"/>
    </source>
</evidence>
<protein>
    <recommendedName>
        <fullName evidence="4">RRM domain-containing protein</fullName>
    </recommendedName>
</protein>
<dbReference type="InterPro" id="IPR034772">
    <property type="entry name" value="CPSF6/7"/>
</dbReference>
<evidence type="ECO:0000313" key="6">
    <source>
        <dbReference type="Proteomes" id="UP000242381"/>
    </source>
</evidence>
<dbReference type="Gene3D" id="3.30.70.330">
    <property type="match status" value="1"/>
</dbReference>
<evidence type="ECO:0000256" key="2">
    <source>
        <dbReference type="PROSITE-ProRule" id="PRU00176"/>
    </source>
</evidence>
<dbReference type="GO" id="GO:0003723">
    <property type="term" value="F:RNA binding"/>
    <property type="evidence" value="ECO:0007669"/>
    <property type="project" value="UniProtKB-UniRule"/>
</dbReference>
<evidence type="ECO:0000256" key="3">
    <source>
        <dbReference type="SAM" id="MobiDB-lite"/>
    </source>
</evidence>
<dbReference type="SUPFAM" id="SSF54928">
    <property type="entry name" value="RNA-binding domain, RBD"/>
    <property type="match status" value="1"/>
</dbReference>
<reference evidence="5 6" key="1">
    <citation type="journal article" date="2016" name="Proc. Natl. Acad. Sci. U.S.A.">
        <title>Lipid metabolic changes in an early divergent fungus govern the establishment of a mutualistic symbiosis with endobacteria.</title>
        <authorList>
            <person name="Lastovetsky O.A."/>
            <person name="Gaspar M.L."/>
            <person name="Mondo S.J."/>
            <person name="LaButti K.M."/>
            <person name="Sandor L."/>
            <person name="Grigoriev I.V."/>
            <person name="Henry S.A."/>
            <person name="Pawlowska T.E."/>
        </authorList>
    </citation>
    <scope>NUCLEOTIDE SEQUENCE [LARGE SCALE GENOMIC DNA]</scope>
    <source>
        <strain evidence="5 6">ATCC 11559</strain>
    </source>
</reference>
<dbReference type="EMBL" id="KV921358">
    <property type="protein sequence ID" value="ORE17350.1"/>
    <property type="molecule type" value="Genomic_DNA"/>
</dbReference>
<comment type="similarity">
    <text evidence="1">Belongs to the RRM CPSF6/7 family.</text>
</comment>
<feature type="compositionally biased region" description="Polar residues" evidence="3">
    <location>
        <begin position="59"/>
        <end position="71"/>
    </location>
</feature>
<dbReference type="InterPro" id="IPR000504">
    <property type="entry name" value="RRM_dom"/>
</dbReference>
<dbReference type="InterPro" id="IPR012677">
    <property type="entry name" value="Nucleotide-bd_a/b_plait_sf"/>
</dbReference>
<dbReference type="PANTHER" id="PTHR23204">
    <property type="entry name" value="CLEAVAGE AND POLYADENYLATION SPECIFIC FACTOR"/>
    <property type="match status" value="1"/>
</dbReference>
<dbReference type="PROSITE" id="PS50102">
    <property type="entry name" value="RRM"/>
    <property type="match status" value="1"/>
</dbReference>
<name>A0A1X0RZ98_RHIZD</name>
<dbReference type="Pfam" id="PF00076">
    <property type="entry name" value="RRM_1"/>
    <property type="match status" value="1"/>
</dbReference>
<dbReference type="AlphaFoldDB" id="A0A1X0RZ98"/>
<evidence type="ECO:0000259" key="4">
    <source>
        <dbReference type="PROSITE" id="PS50102"/>
    </source>
</evidence>
<dbReference type="VEuPathDB" id="FungiDB:BCV72DRAFT_208696"/>